<dbReference type="Proteomes" id="UP000287651">
    <property type="component" value="Unassembled WGS sequence"/>
</dbReference>
<sequence length="373" mass="41620">MKIGLDFAAKLDRHLISWKSSSDPSPGNYSYGMDPHGVPEVYIWEGSSRTFRTGPWNGEGWSGRPDMGANGFFRFHFVMNQHEIYYTFECLNKSVLCRAFIDDGGFLQRLVSSNTRSNKWDVFWKVPEDPCDKYATCGANGMCTTIYSPRCQCLQGFIPKSSKDWDLRETSDGCVRRTVLNCSTDGFFPLQKVKLPDTSNASTESNKTLNECQDLCLKNYSLRSNSGNKIRLTITVTIPVLSSLLLLCGQLEDGQEVAVKRLSKNSIQGIDEFKTEASNILLDHEMNPKISDFGTARTFRAGQTEGNTMRVVGTCGYMSPEYAMGGLFSEKSDVFSFGVMLLEILSGKKNNVVLRADQCLNLLGHVSICLFST</sequence>
<name>A0A426ZAK1_ENSVE</name>
<dbReference type="SMART" id="SM00220">
    <property type="entry name" value="S_TKc"/>
    <property type="match status" value="1"/>
</dbReference>
<dbReference type="InterPro" id="IPR000858">
    <property type="entry name" value="S_locus_glycoprot_dom"/>
</dbReference>
<protein>
    <recommendedName>
        <fullName evidence="3">Protein kinase domain-containing protein</fullName>
    </recommendedName>
</protein>
<evidence type="ECO:0000256" key="1">
    <source>
        <dbReference type="ARBA" id="ARBA00022729"/>
    </source>
</evidence>
<dbReference type="Pfam" id="PF00069">
    <property type="entry name" value="Pkinase"/>
    <property type="match status" value="1"/>
</dbReference>
<evidence type="ECO:0000313" key="4">
    <source>
        <dbReference type="EMBL" id="RRT61027.1"/>
    </source>
</evidence>
<dbReference type="AlphaFoldDB" id="A0A426ZAK1"/>
<evidence type="ECO:0000259" key="3">
    <source>
        <dbReference type="PROSITE" id="PS50011"/>
    </source>
</evidence>
<dbReference type="SUPFAM" id="SSF51110">
    <property type="entry name" value="alpha-D-mannose-specific plant lectins"/>
    <property type="match status" value="1"/>
</dbReference>
<dbReference type="InterPro" id="IPR036426">
    <property type="entry name" value="Bulb-type_lectin_dom_sf"/>
</dbReference>
<dbReference type="PANTHER" id="PTHR32444:SF183">
    <property type="entry name" value="APPLE DOMAIN-CONTAINING PROTEIN"/>
    <property type="match status" value="1"/>
</dbReference>
<evidence type="ECO:0000256" key="2">
    <source>
        <dbReference type="ARBA" id="ARBA00023157"/>
    </source>
</evidence>
<evidence type="ECO:0000313" key="5">
    <source>
        <dbReference type="Proteomes" id="UP000287651"/>
    </source>
</evidence>
<dbReference type="InterPro" id="IPR003609">
    <property type="entry name" value="Pan_app"/>
</dbReference>
<comment type="caution">
    <text evidence="4">The sequence shown here is derived from an EMBL/GenBank/DDBJ whole genome shotgun (WGS) entry which is preliminary data.</text>
</comment>
<dbReference type="InterPro" id="IPR000719">
    <property type="entry name" value="Prot_kinase_dom"/>
</dbReference>
<dbReference type="PANTHER" id="PTHR32444">
    <property type="entry name" value="BULB-TYPE LECTIN DOMAIN-CONTAINING PROTEIN"/>
    <property type="match status" value="1"/>
</dbReference>
<dbReference type="Gene3D" id="1.10.510.10">
    <property type="entry name" value="Transferase(Phosphotransferase) domain 1"/>
    <property type="match status" value="1"/>
</dbReference>
<gene>
    <name evidence="4" type="ORF">B296_00016200</name>
</gene>
<accession>A0A426ZAK1</accession>
<dbReference type="EMBL" id="AMZH03007560">
    <property type="protein sequence ID" value="RRT61027.1"/>
    <property type="molecule type" value="Genomic_DNA"/>
</dbReference>
<dbReference type="Pfam" id="PF08276">
    <property type="entry name" value="PAN_2"/>
    <property type="match status" value="1"/>
</dbReference>
<organism evidence="4 5">
    <name type="scientific">Ensete ventricosum</name>
    <name type="common">Abyssinian banana</name>
    <name type="synonym">Musa ensete</name>
    <dbReference type="NCBI Taxonomy" id="4639"/>
    <lineage>
        <taxon>Eukaryota</taxon>
        <taxon>Viridiplantae</taxon>
        <taxon>Streptophyta</taxon>
        <taxon>Embryophyta</taxon>
        <taxon>Tracheophyta</taxon>
        <taxon>Spermatophyta</taxon>
        <taxon>Magnoliopsida</taxon>
        <taxon>Liliopsida</taxon>
        <taxon>Zingiberales</taxon>
        <taxon>Musaceae</taxon>
        <taxon>Ensete</taxon>
    </lineage>
</organism>
<dbReference type="GO" id="GO:0005524">
    <property type="term" value="F:ATP binding"/>
    <property type="evidence" value="ECO:0007669"/>
    <property type="project" value="InterPro"/>
</dbReference>
<dbReference type="PROSITE" id="PS50011">
    <property type="entry name" value="PROTEIN_KINASE_DOM"/>
    <property type="match status" value="1"/>
</dbReference>
<feature type="domain" description="Protein kinase" evidence="3">
    <location>
        <begin position="1"/>
        <end position="373"/>
    </location>
</feature>
<reference evidence="4 5" key="1">
    <citation type="journal article" date="2014" name="Agronomy (Basel)">
        <title>A Draft Genome Sequence for Ensete ventricosum, the Drought-Tolerant Tree Against Hunger.</title>
        <authorList>
            <person name="Harrison J."/>
            <person name="Moore K.A."/>
            <person name="Paszkiewicz K."/>
            <person name="Jones T."/>
            <person name="Grant M."/>
            <person name="Ambacheew D."/>
            <person name="Muzemil S."/>
            <person name="Studholme D.J."/>
        </authorList>
    </citation>
    <scope>NUCLEOTIDE SEQUENCE [LARGE SCALE GENOMIC DNA]</scope>
</reference>
<keyword evidence="1" id="KW-0732">Signal</keyword>
<dbReference type="InterPro" id="IPR011009">
    <property type="entry name" value="Kinase-like_dom_sf"/>
</dbReference>
<dbReference type="GO" id="GO:0004672">
    <property type="term" value="F:protein kinase activity"/>
    <property type="evidence" value="ECO:0007669"/>
    <property type="project" value="InterPro"/>
</dbReference>
<dbReference type="SUPFAM" id="SSF56112">
    <property type="entry name" value="Protein kinase-like (PK-like)"/>
    <property type="match status" value="1"/>
</dbReference>
<proteinExistence type="predicted"/>
<keyword evidence="2" id="KW-1015">Disulfide bond</keyword>
<dbReference type="GO" id="GO:0048544">
    <property type="term" value="P:recognition of pollen"/>
    <property type="evidence" value="ECO:0007669"/>
    <property type="project" value="InterPro"/>
</dbReference>
<dbReference type="Pfam" id="PF00954">
    <property type="entry name" value="S_locus_glycop"/>
    <property type="match status" value="1"/>
</dbReference>